<evidence type="ECO:0000259" key="2">
    <source>
        <dbReference type="Pfam" id="PF07727"/>
    </source>
</evidence>
<dbReference type="InterPro" id="IPR013103">
    <property type="entry name" value="RVT_2"/>
</dbReference>
<organism evidence="3 4">
    <name type="scientific">Tanacetum coccineum</name>
    <dbReference type="NCBI Taxonomy" id="301880"/>
    <lineage>
        <taxon>Eukaryota</taxon>
        <taxon>Viridiplantae</taxon>
        <taxon>Streptophyta</taxon>
        <taxon>Embryophyta</taxon>
        <taxon>Tracheophyta</taxon>
        <taxon>Spermatophyta</taxon>
        <taxon>Magnoliopsida</taxon>
        <taxon>eudicotyledons</taxon>
        <taxon>Gunneridae</taxon>
        <taxon>Pentapetalae</taxon>
        <taxon>asterids</taxon>
        <taxon>campanulids</taxon>
        <taxon>Asterales</taxon>
        <taxon>Asteraceae</taxon>
        <taxon>Asteroideae</taxon>
        <taxon>Anthemideae</taxon>
        <taxon>Anthemidinae</taxon>
        <taxon>Tanacetum</taxon>
    </lineage>
</organism>
<reference evidence="3" key="2">
    <citation type="submission" date="2022-01" db="EMBL/GenBank/DDBJ databases">
        <authorList>
            <person name="Yamashiro T."/>
            <person name="Shiraishi A."/>
            <person name="Satake H."/>
            <person name="Nakayama K."/>
        </authorList>
    </citation>
    <scope>NUCLEOTIDE SEQUENCE</scope>
</reference>
<proteinExistence type="predicted"/>
<dbReference type="EMBL" id="BQNB010014694">
    <property type="protein sequence ID" value="GJT31302.1"/>
    <property type="molecule type" value="Genomic_DNA"/>
</dbReference>
<gene>
    <name evidence="3" type="ORF">Tco_0911577</name>
</gene>
<reference evidence="3" key="1">
    <citation type="journal article" date="2022" name="Int. J. Mol. Sci.">
        <title>Draft Genome of Tanacetum Coccineum: Genomic Comparison of Closely Related Tanacetum-Family Plants.</title>
        <authorList>
            <person name="Yamashiro T."/>
            <person name="Shiraishi A."/>
            <person name="Nakayama K."/>
            <person name="Satake H."/>
        </authorList>
    </citation>
    <scope>NUCLEOTIDE SEQUENCE</scope>
</reference>
<feature type="region of interest" description="Disordered" evidence="1">
    <location>
        <begin position="1"/>
        <end position="33"/>
    </location>
</feature>
<evidence type="ECO:0000313" key="3">
    <source>
        <dbReference type="EMBL" id="GJT31302.1"/>
    </source>
</evidence>
<dbReference type="Proteomes" id="UP001151760">
    <property type="component" value="Unassembled WGS sequence"/>
</dbReference>
<evidence type="ECO:0000313" key="4">
    <source>
        <dbReference type="Proteomes" id="UP001151760"/>
    </source>
</evidence>
<feature type="domain" description="Reverse transcriptase Ty1/copia-type" evidence="2">
    <location>
        <begin position="73"/>
        <end position="134"/>
    </location>
</feature>
<evidence type="ECO:0000256" key="1">
    <source>
        <dbReference type="SAM" id="MobiDB-lite"/>
    </source>
</evidence>
<accession>A0ABQ5CXN2</accession>
<comment type="caution">
    <text evidence="3">The sequence shown here is derived from an EMBL/GenBank/DDBJ whole genome shotgun (WGS) entry which is preliminary data.</text>
</comment>
<sequence>MSSLSLRQRPEAQLSTEKVATEEQVRGNPSKPVQTRRQLATFPEMYMFVLTLSTTELKNIKEAMVDHAWIEAIYAQEESIYFEELFAPVPRLEAVRIFIAYATHKSFPIYQMDVKVDFLYGPLKEEVYFAQLDGTLDPPIPKSIGTPIATKSKLDADLSGTLIDQTKYRRLWYPKDPGFELTAFSDADHAGCLDTRKSTSRGKQFLDRFEYLVRRLGMRCLTLAEPEVLAKETA</sequence>
<protein>
    <submittedName>
        <fullName evidence="3">Retrovirus-related pol polyprotein from transposon TNT 1-94</fullName>
    </submittedName>
</protein>
<name>A0ABQ5CXN2_9ASTR</name>
<dbReference type="Pfam" id="PF07727">
    <property type="entry name" value="RVT_2"/>
    <property type="match status" value="1"/>
</dbReference>
<keyword evidence="4" id="KW-1185">Reference proteome</keyword>